<dbReference type="Proteomes" id="UP000253436">
    <property type="component" value="Unassembled WGS sequence"/>
</dbReference>
<accession>A0A368ZBI1</accession>
<dbReference type="GO" id="GO:0005829">
    <property type="term" value="C:cytosol"/>
    <property type="evidence" value="ECO:0007669"/>
    <property type="project" value="TreeGrafter"/>
</dbReference>
<evidence type="ECO:0000256" key="5">
    <source>
        <dbReference type="ARBA" id="ARBA00012518"/>
    </source>
</evidence>
<evidence type="ECO:0000256" key="19">
    <source>
        <dbReference type="HAMAP-Rule" id="MF_00037"/>
    </source>
</evidence>
<evidence type="ECO:0000313" key="21">
    <source>
        <dbReference type="EMBL" id="RCW90159.1"/>
    </source>
</evidence>
<keyword evidence="7 19" id="KW-0963">Cytoplasm</keyword>
<evidence type="ECO:0000256" key="14">
    <source>
        <dbReference type="ARBA" id="ARBA00023002"/>
    </source>
</evidence>
<keyword evidence="16 19" id="KW-0961">Cell wall biogenesis/degradation</keyword>
<evidence type="ECO:0000256" key="2">
    <source>
        <dbReference type="ARBA" id="ARBA00003921"/>
    </source>
</evidence>
<comment type="function">
    <text evidence="2 19">Cell wall formation.</text>
</comment>
<proteinExistence type="inferred from homology"/>
<evidence type="ECO:0000256" key="7">
    <source>
        <dbReference type="ARBA" id="ARBA00022490"/>
    </source>
</evidence>
<dbReference type="GO" id="GO:0008360">
    <property type="term" value="P:regulation of cell shape"/>
    <property type="evidence" value="ECO:0007669"/>
    <property type="project" value="UniProtKB-KW"/>
</dbReference>
<keyword evidence="9 19" id="KW-0285">Flavoprotein</keyword>
<dbReference type="EMBL" id="QPJO01000005">
    <property type="protein sequence ID" value="RCW90159.1"/>
    <property type="molecule type" value="Genomic_DNA"/>
</dbReference>
<dbReference type="NCBIfam" id="TIGR00179">
    <property type="entry name" value="murB"/>
    <property type="match status" value="1"/>
</dbReference>
<evidence type="ECO:0000256" key="3">
    <source>
        <dbReference type="ARBA" id="ARBA00004496"/>
    </source>
</evidence>
<dbReference type="InterPro" id="IPR003170">
    <property type="entry name" value="MurB"/>
</dbReference>
<dbReference type="PANTHER" id="PTHR21071">
    <property type="entry name" value="UDP-N-ACETYLENOLPYRUVOYLGLUCOSAMINE REDUCTASE"/>
    <property type="match status" value="1"/>
</dbReference>
<name>A0A368ZBI1_9FLAO</name>
<gene>
    <name evidence="19" type="primary">murB</name>
    <name evidence="21" type="ORF">DFQ08_10548</name>
</gene>
<keyword evidence="14 19" id="KW-0560">Oxidoreductase</keyword>
<dbReference type="GO" id="GO:0008762">
    <property type="term" value="F:UDP-N-acetylmuramate dehydrogenase activity"/>
    <property type="evidence" value="ECO:0007669"/>
    <property type="project" value="UniProtKB-UniRule"/>
</dbReference>
<evidence type="ECO:0000256" key="10">
    <source>
        <dbReference type="ARBA" id="ARBA00022827"/>
    </source>
</evidence>
<evidence type="ECO:0000256" key="13">
    <source>
        <dbReference type="ARBA" id="ARBA00022984"/>
    </source>
</evidence>
<evidence type="ECO:0000256" key="11">
    <source>
        <dbReference type="ARBA" id="ARBA00022857"/>
    </source>
</evidence>
<keyword evidence="15 19" id="KW-0131">Cell cycle</keyword>
<dbReference type="InterPro" id="IPR016166">
    <property type="entry name" value="FAD-bd_PCMH"/>
</dbReference>
<comment type="caution">
    <text evidence="21">The sequence shown here is derived from an EMBL/GenBank/DDBJ whole genome shotgun (WGS) entry which is preliminary data.</text>
</comment>
<comment type="cofactor">
    <cofactor evidence="1 19">
        <name>FAD</name>
        <dbReference type="ChEBI" id="CHEBI:57692"/>
    </cofactor>
</comment>
<evidence type="ECO:0000256" key="17">
    <source>
        <dbReference type="ARBA" id="ARBA00031026"/>
    </source>
</evidence>
<evidence type="ECO:0000256" key="6">
    <source>
        <dbReference type="ARBA" id="ARBA00015188"/>
    </source>
</evidence>
<keyword evidence="10 19" id="KW-0274">FAD</keyword>
<feature type="active site" description="Proton donor" evidence="19">
    <location>
        <position position="237"/>
    </location>
</feature>
<feature type="active site" evidence="19">
    <location>
        <position position="162"/>
    </location>
</feature>
<dbReference type="UniPathway" id="UPA00219"/>
<evidence type="ECO:0000256" key="18">
    <source>
        <dbReference type="ARBA" id="ARBA00048914"/>
    </source>
</evidence>
<dbReference type="InterPro" id="IPR036318">
    <property type="entry name" value="FAD-bd_PCMH-like_sf"/>
</dbReference>
<comment type="similarity">
    <text evidence="19">Belongs to the MurB family.</text>
</comment>
<dbReference type="HAMAP" id="MF_00037">
    <property type="entry name" value="MurB"/>
    <property type="match status" value="1"/>
</dbReference>
<evidence type="ECO:0000256" key="12">
    <source>
        <dbReference type="ARBA" id="ARBA00022960"/>
    </source>
</evidence>
<keyword evidence="12 19" id="KW-0133">Cell shape</keyword>
<keyword evidence="8 19" id="KW-0132">Cell division</keyword>
<organism evidence="21 22">
    <name type="scientific">Winogradskyella arenosi</name>
    <dbReference type="NCBI Taxonomy" id="533325"/>
    <lineage>
        <taxon>Bacteria</taxon>
        <taxon>Pseudomonadati</taxon>
        <taxon>Bacteroidota</taxon>
        <taxon>Flavobacteriia</taxon>
        <taxon>Flavobacteriales</taxon>
        <taxon>Flavobacteriaceae</taxon>
        <taxon>Winogradskyella</taxon>
    </lineage>
</organism>
<evidence type="ECO:0000256" key="15">
    <source>
        <dbReference type="ARBA" id="ARBA00023306"/>
    </source>
</evidence>
<comment type="catalytic activity">
    <reaction evidence="18 19">
        <text>UDP-N-acetyl-alpha-D-muramate + NADP(+) = UDP-N-acetyl-3-O-(1-carboxyvinyl)-alpha-D-glucosamine + NADPH + H(+)</text>
        <dbReference type="Rhea" id="RHEA:12248"/>
        <dbReference type="ChEBI" id="CHEBI:15378"/>
        <dbReference type="ChEBI" id="CHEBI:57783"/>
        <dbReference type="ChEBI" id="CHEBI:58349"/>
        <dbReference type="ChEBI" id="CHEBI:68483"/>
        <dbReference type="ChEBI" id="CHEBI:70757"/>
        <dbReference type="EC" id="1.3.1.98"/>
    </reaction>
</comment>
<keyword evidence="11 19" id="KW-0521">NADP</keyword>
<feature type="domain" description="FAD-binding PCMH-type" evidence="20">
    <location>
        <begin position="17"/>
        <end position="186"/>
    </location>
</feature>
<dbReference type="Gene3D" id="3.30.465.10">
    <property type="match status" value="1"/>
</dbReference>
<feature type="active site" evidence="19">
    <location>
        <position position="333"/>
    </location>
</feature>
<dbReference type="GO" id="GO:0051301">
    <property type="term" value="P:cell division"/>
    <property type="evidence" value="ECO:0007669"/>
    <property type="project" value="UniProtKB-KW"/>
</dbReference>
<dbReference type="SUPFAM" id="SSF56194">
    <property type="entry name" value="Uridine diphospho-N-Acetylenolpyruvylglucosamine reductase, MurB, C-terminal domain"/>
    <property type="match status" value="1"/>
</dbReference>
<dbReference type="NCBIfam" id="NF000755">
    <property type="entry name" value="PRK00046.1"/>
    <property type="match status" value="1"/>
</dbReference>
<dbReference type="GO" id="GO:0009252">
    <property type="term" value="P:peptidoglycan biosynthetic process"/>
    <property type="evidence" value="ECO:0007669"/>
    <property type="project" value="UniProtKB-UniRule"/>
</dbReference>
<dbReference type="Gene3D" id="3.30.43.10">
    <property type="entry name" value="Uridine Diphospho-n-acetylenolpyruvylglucosamine Reductase, domain 2"/>
    <property type="match status" value="1"/>
</dbReference>
<evidence type="ECO:0000256" key="4">
    <source>
        <dbReference type="ARBA" id="ARBA00004752"/>
    </source>
</evidence>
<keyword evidence="13 19" id="KW-0573">Peptidoglycan synthesis</keyword>
<sequence>MTIIKNASLQPYNTFGIEATAQEYCNIRTIEDLKTILKAQHSKSLFILGGGSNMLLTKDIEALVLHMNLKGIEVVEETEDTVIVKAMAGENWHNFVLWCLQHNYGGIENLSLIPGNIGTAPIQNIGAYGVELKDVFVSCEALEIASQSLTTFSKTACQFGYRESVFKQDLKGQYIITSVNIKLTKRAHTLHIGYGAITKELEHLQITQPTIQDISKAVIAIRESKLPDPKEIGNSGSFFKNPIVATADFKALQANFPEMPFYEISDHEVKIPAGWLIEKAGFKGKRFKNYGVHDKQALVLVNYGGAKGKDIFELAQLIQKTIKRLFNISIETEVNII</sequence>
<dbReference type="Gene3D" id="3.90.78.10">
    <property type="entry name" value="UDP-N-acetylenolpyruvoylglucosamine reductase, C-terminal domain"/>
    <property type="match status" value="1"/>
</dbReference>
<evidence type="ECO:0000259" key="20">
    <source>
        <dbReference type="PROSITE" id="PS51387"/>
    </source>
</evidence>
<comment type="pathway">
    <text evidence="4 19">Cell wall biogenesis; peptidoglycan biosynthesis.</text>
</comment>
<dbReference type="AlphaFoldDB" id="A0A368ZBI1"/>
<keyword evidence="22" id="KW-1185">Reference proteome</keyword>
<reference evidence="21 22" key="1">
    <citation type="submission" date="2018-07" db="EMBL/GenBank/DDBJ databases">
        <title>Genomic Encyclopedia of Type Strains, Phase III (KMG-III): the genomes of soil and plant-associated and newly described type strains.</title>
        <authorList>
            <person name="Whitman W."/>
        </authorList>
    </citation>
    <scope>NUCLEOTIDE SEQUENCE [LARGE SCALE GENOMIC DNA]</scope>
    <source>
        <strain evidence="21 22">CECT 7958</strain>
    </source>
</reference>
<dbReference type="PROSITE" id="PS51387">
    <property type="entry name" value="FAD_PCMH"/>
    <property type="match status" value="1"/>
</dbReference>
<dbReference type="EC" id="1.3.1.98" evidence="5 19"/>
<dbReference type="SUPFAM" id="SSF56176">
    <property type="entry name" value="FAD-binding/transporter-associated domain-like"/>
    <property type="match status" value="1"/>
</dbReference>
<dbReference type="InterPro" id="IPR016169">
    <property type="entry name" value="FAD-bd_PCMH_sub2"/>
</dbReference>
<dbReference type="PANTHER" id="PTHR21071:SF4">
    <property type="entry name" value="UDP-N-ACETYLENOLPYRUVOYLGLUCOSAMINE REDUCTASE"/>
    <property type="match status" value="1"/>
</dbReference>
<dbReference type="RefSeq" id="WP_114310566.1">
    <property type="nucleotide sequence ID" value="NZ_QPJO01000005.1"/>
</dbReference>
<dbReference type="OrthoDB" id="9804753at2"/>
<dbReference type="InterPro" id="IPR036635">
    <property type="entry name" value="MurB_C_sf"/>
</dbReference>
<dbReference type="InterPro" id="IPR006094">
    <property type="entry name" value="Oxid_FAD_bind_N"/>
</dbReference>
<protein>
    <recommendedName>
        <fullName evidence="6 19">UDP-N-acetylenolpyruvoylglucosamine reductase</fullName>
        <ecNumber evidence="5 19">1.3.1.98</ecNumber>
    </recommendedName>
    <alternativeName>
        <fullName evidence="17 19">UDP-N-acetylmuramate dehydrogenase</fullName>
    </alternativeName>
</protein>
<dbReference type="Pfam" id="PF01565">
    <property type="entry name" value="FAD_binding_4"/>
    <property type="match status" value="1"/>
</dbReference>
<comment type="subcellular location">
    <subcellularLocation>
        <location evidence="3 19">Cytoplasm</location>
    </subcellularLocation>
</comment>
<dbReference type="GO" id="GO:0071555">
    <property type="term" value="P:cell wall organization"/>
    <property type="evidence" value="ECO:0007669"/>
    <property type="project" value="UniProtKB-KW"/>
</dbReference>
<dbReference type="Pfam" id="PF02873">
    <property type="entry name" value="MurB_C"/>
    <property type="match status" value="1"/>
</dbReference>
<dbReference type="InterPro" id="IPR011601">
    <property type="entry name" value="MurB_C"/>
</dbReference>
<evidence type="ECO:0000256" key="8">
    <source>
        <dbReference type="ARBA" id="ARBA00022618"/>
    </source>
</evidence>
<evidence type="ECO:0000256" key="9">
    <source>
        <dbReference type="ARBA" id="ARBA00022630"/>
    </source>
</evidence>
<dbReference type="GO" id="GO:0071949">
    <property type="term" value="F:FAD binding"/>
    <property type="evidence" value="ECO:0007669"/>
    <property type="project" value="InterPro"/>
</dbReference>
<evidence type="ECO:0000256" key="1">
    <source>
        <dbReference type="ARBA" id="ARBA00001974"/>
    </source>
</evidence>
<evidence type="ECO:0000313" key="22">
    <source>
        <dbReference type="Proteomes" id="UP000253436"/>
    </source>
</evidence>
<evidence type="ECO:0000256" key="16">
    <source>
        <dbReference type="ARBA" id="ARBA00023316"/>
    </source>
</evidence>
<dbReference type="InterPro" id="IPR016167">
    <property type="entry name" value="FAD-bd_PCMH_sub1"/>
</dbReference>